<gene>
    <name evidence="2" type="ORF">METZ01_LOCUS340723</name>
</gene>
<evidence type="ECO:0000256" key="1">
    <source>
        <dbReference type="SAM" id="Phobius"/>
    </source>
</evidence>
<evidence type="ECO:0000313" key="2">
    <source>
        <dbReference type="EMBL" id="SVC87869.1"/>
    </source>
</evidence>
<proteinExistence type="predicted"/>
<dbReference type="EMBL" id="UINC01116259">
    <property type="protein sequence ID" value="SVC87869.1"/>
    <property type="molecule type" value="Genomic_DNA"/>
</dbReference>
<reference evidence="2" key="1">
    <citation type="submission" date="2018-05" db="EMBL/GenBank/DDBJ databases">
        <authorList>
            <person name="Lanie J.A."/>
            <person name="Ng W.-L."/>
            <person name="Kazmierczak K.M."/>
            <person name="Andrzejewski T.M."/>
            <person name="Davidsen T.M."/>
            <person name="Wayne K.J."/>
            <person name="Tettelin H."/>
            <person name="Glass J.I."/>
            <person name="Rusch D."/>
            <person name="Podicherti R."/>
            <person name="Tsui H.-C.T."/>
            <person name="Winkler M.E."/>
        </authorList>
    </citation>
    <scope>NUCLEOTIDE SEQUENCE</scope>
</reference>
<accession>A0A382QQS0</accession>
<feature type="transmembrane region" description="Helical" evidence="1">
    <location>
        <begin position="24"/>
        <end position="50"/>
    </location>
</feature>
<name>A0A382QQS0_9ZZZZ</name>
<keyword evidence="1" id="KW-0812">Transmembrane</keyword>
<keyword evidence="1" id="KW-0472">Membrane</keyword>
<sequence length="55" mass="6025">MNETSALDDIERQEDSGEPSTLRVALGFFILPMLLVFGAIGVFLLFGLIAHEDKS</sequence>
<dbReference type="AlphaFoldDB" id="A0A382QQS0"/>
<protein>
    <submittedName>
        <fullName evidence="2">Uncharacterized protein</fullName>
    </submittedName>
</protein>
<keyword evidence="1" id="KW-1133">Transmembrane helix</keyword>
<organism evidence="2">
    <name type="scientific">marine metagenome</name>
    <dbReference type="NCBI Taxonomy" id="408172"/>
    <lineage>
        <taxon>unclassified sequences</taxon>
        <taxon>metagenomes</taxon>
        <taxon>ecological metagenomes</taxon>
    </lineage>
</organism>
<feature type="non-terminal residue" evidence="2">
    <location>
        <position position="55"/>
    </location>
</feature>